<keyword evidence="2" id="KW-1185">Reference proteome</keyword>
<name>A0ABY8EKX6_MALFU</name>
<gene>
    <name evidence="1" type="ORF">GLX27_000861</name>
</gene>
<dbReference type="Proteomes" id="UP000818624">
    <property type="component" value="Chromosome 1"/>
</dbReference>
<dbReference type="EMBL" id="CP046234">
    <property type="protein sequence ID" value="WFD46229.1"/>
    <property type="molecule type" value="Genomic_DNA"/>
</dbReference>
<evidence type="ECO:0000313" key="1">
    <source>
        <dbReference type="EMBL" id="WFD46229.1"/>
    </source>
</evidence>
<accession>A0ABY8EKX6</accession>
<organism evidence="1 2">
    <name type="scientific">Malassezia furfur</name>
    <name type="common">Pityriasis versicolor infection agent</name>
    <name type="synonym">Pityrosporum furfur</name>
    <dbReference type="NCBI Taxonomy" id="55194"/>
    <lineage>
        <taxon>Eukaryota</taxon>
        <taxon>Fungi</taxon>
        <taxon>Dikarya</taxon>
        <taxon>Basidiomycota</taxon>
        <taxon>Ustilaginomycotina</taxon>
        <taxon>Malasseziomycetes</taxon>
        <taxon>Malasseziales</taxon>
        <taxon>Malasseziaceae</taxon>
        <taxon>Malassezia</taxon>
    </lineage>
</organism>
<evidence type="ECO:0000313" key="2">
    <source>
        <dbReference type="Proteomes" id="UP000818624"/>
    </source>
</evidence>
<protein>
    <submittedName>
        <fullName evidence="1">Uncharacterized protein</fullName>
    </submittedName>
</protein>
<reference evidence="1 2" key="1">
    <citation type="journal article" date="2020" name="Elife">
        <title>Loss of centromere function drives karyotype evolution in closely related Malassezia species.</title>
        <authorList>
            <person name="Sankaranarayanan S.R."/>
            <person name="Ianiri G."/>
            <person name="Coelho M.A."/>
            <person name="Reza M.H."/>
            <person name="Thimmappa B.C."/>
            <person name="Ganguly P."/>
            <person name="Vadnala R.N."/>
            <person name="Sun S."/>
            <person name="Siddharthan R."/>
            <person name="Tellgren-Roth C."/>
            <person name="Dawson T.L."/>
            <person name="Heitman J."/>
            <person name="Sanyal K."/>
        </authorList>
    </citation>
    <scope>NUCLEOTIDE SEQUENCE [LARGE SCALE GENOMIC DNA]</scope>
    <source>
        <strain evidence="1">CBS14141</strain>
    </source>
</reference>
<sequence>MPRLRDRECDIELEGGTLIVMPDTTLGVMLDVGRHVADPRGVDAWRVREEGCTVLFHECAGVLFSDALAVRWYALALLHVRCRVDLALADAAAAVALGLRVRDERVWDFRVA</sequence>
<proteinExistence type="predicted"/>